<dbReference type="eggNOG" id="ENOG502R3IX">
    <property type="taxonomic scope" value="Eukaryota"/>
</dbReference>
<dbReference type="PaxDb" id="65489-OBART08G02620.1"/>
<keyword evidence="3" id="KW-1185">Reference proteome</keyword>
<organism evidence="2">
    <name type="scientific">Oryza barthii</name>
    <dbReference type="NCBI Taxonomy" id="65489"/>
    <lineage>
        <taxon>Eukaryota</taxon>
        <taxon>Viridiplantae</taxon>
        <taxon>Streptophyta</taxon>
        <taxon>Embryophyta</taxon>
        <taxon>Tracheophyta</taxon>
        <taxon>Spermatophyta</taxon>
        <taxon>Magnoliopsida</taxon>
        <taxon>Liliopsida</taxon>
        <taxon>Poales</taxon>
        <taxon>Poaceae</taxon>
        <taxon>BOP clade</taxon>
        <taxon>Oryzoideae</taxon>
        <taxon>Oryzeae</taxon>
        <taxon>Oryzinae</taxon>
        <taxon>Oryza</taxon>
    </lineage>
</organism>
<evidence type="ECO:0008006" key="4">
    <source>
        <dbReference type="Google" id="ProtNLM"/>
    </source>
</evidence>
<dbReference type="InterPro" id="IPR035513">
    <property type="entry name" value="Invertase/methylesterase_inhib"/>
</dbReference>
<accession>A0A0D3GW89</accession>
<dbReference type="PANTHER" id="PTHR34838">
    <property type="entry name" value="OS08G0142100 PROTEIN-RELATED"/>
    <property type="match status" value="1"/>
</dbReference>
<dbReference type="Proteomes" id="UP000026960">
    <property type="component" value="Chromosome 8"/>
</dbReference>
<dbReference type="Gene3D" id="1.20.140.40">
    <property type="entry name" value="Invertase/pectin methylesterase inhibitor family protein"/>
    <property type="match status" value="1"/>
</dbReference>
<reference evidence="2" key="1">
    <citation type="journal article" date="2009" name="Rice">
        <title>De Novo Next Generation Sequencing of Plant Genomes.</title>
        <authorList>
            <person name="Rounsley S."/>
            <person name="Marri P.R."/>
            <person name="Yu Y."/>
            <person name="He R."/>
            <person name="Sisneros N."/>
            <person name="Goicoechea J.L."/>
            <person name="Lee S.J."/>
            <person name="Angelova A."/>
            <person name="Kudrna D."/>
            <person name="Luo M."/>
            <person name="Affourtit J."/>
            <person name="Desany B."/>
            <person name="Knight J."/>
            <person name="Niazi F."/>
            <person name="Egholm M."/>
            <person name="Wing R.A."/>
        </authorList>
    </citation>
    <scope>NUCLEOTIDE SEQUENCE [LARGE SCALE GENOMIC DNA]</scope>
    <source>
        <strain evidence="2">cv. IRGC 105608</strain>
    </source>
</reference>
<protein>
    <recommendedName>
        <fullName evidence="4">Pectinesterase inhibitor domain-containing protein</fullName>
    </recommendedName>
</protein>
<dbReference type="EnsemblPlants" id="OBART08G02620.1">
    <property type="protein sequence ID" value="OBART08G02620.1"/>
    <property type="gene ID" value="OBART08G02620"/>
</dbReference>
<dbReference type="SUPFAM" id="SSF101148">
    <property type="entry name" value="Plant invertase/pectin methylesterase inhibitor"/>
    <property type="match status" value="1"/>
</dbReference>
<evidence type="ECO:0000313" key="3">
    <source>
        <dbReference type="Proteomes" id="UP000026960"/>
    </source>
</evidence>
<reference evidence="2" key="2">
    <citation type="submission" date="2015-03" db="UniProtKB">
        <authorList>
            <consortium name="EnsemblPlants"/>
        </authorList>
    </citation>
    <scope>IDENTIFICATION</scope>
</reference>
<evidence type="ECO:0000313" key="2">
    <source>
        <dbReference type="EnsemblPlants" id="OBART08G02620.1"/>
    </source>
</evidence>
<sequence length="246" mass="25253">MAKPIGSLAIAAVVPLLAALCLVSCTGGDARWCAPVPSMTVEQACDAVCGTAHMLKLCLRTLQPRARPRRRRRTGAVGTTAVTRYIAMNTIPFLSPLLVAVSLIVAGAGAGDETTTCPGAPSMTVESACRNVSHTQAMYDACKGALAGVPNPMSDHDATVYALAAVRGAMASADATVVAANEQVTYNGSLSGEEKGAYEGCVEAYAAAEHTPWAPFGGGLADDYVSGLLAVESCRDRVIKLPASPL</sequence>
<keyword evidence="1" id="KW-0732">Signal</keyword>
<dbReference type="HOGENOM" id="CLU_092954_2_0_1"/>
<dbReference type="Gramene" id="OBART08G02620.1">
    <property type="protein sequence ID" value="OBART08G02620.1"/>
    <property type="gene ID" value="OBART08G02620"/>
</dbReference>
<evidence type="ECO:0000256" key="1">
    <source>
        <dbReference type="SAM" id="SignalP"/>
    </source>
</evidence>
<dbReference type="PANTHER" id="PTHR34838:SF2">
    <property type="entry name" value="OS08G0142500 PROTEIN"/>
    <property type="match status" value="1"/>
</dbReference>
<feature type="chain" id="PRO_5002263283" description="Pectinesterase inhibitor domain-containing protein" evidence="1">
    <location>
        <begin position="31"/>
        <end position="246"/>
    </location>
</feature>
<feature type="signal peptide" evidence="1">
    <location>
        <begin position="1"/>
        <end position="30"/>
    </location>
</feature>
<name>A0A0D3GW89_9ORYZ</name>
<dbReference type="AlphaFoldDB" id="A0A0D3GW89"/>
<proteinExistence type="predicted"/>